<dbReference type="EC" id="2.3.1.28" evidence="2"/>
<dbReference type="STRING" id="411467.BACCAP_04114"/>
<protein>
    <submittedName>
        <fullName evidence="2">Chloramphenicol O-acetyltransferase</fullName>
        <ecNumber evidence="2">2.3.1.28</ecNumber>
    </submittedName>
</protein>
<reference evidence="2 3" key="2">
    <citation type="submission" date="2007-06" db="EMBL/GenBank/DDBJ databases">
        <title>Draft genome sequence of Pseudoflavonifractor capillosus ATCC 29799.</title>
        <authorList>
            <person name="Sudarsanam P."/>
            <person name="Ley R."/>
            <person name="Guruge J."/>
            <person name="Turnbaugh P.J."/>
            <person name="Mahowald M."/>
            <person name="Liep D."/>
            <person name="Gordon J."/>
        </authorList>
    </citation>
    <scope>NUCLEOTIDE SEQUENCE [LARGE SCALE GENOMIC DNA]</scope>
    <source>
        <strain evidence="2 3">ATCC 29799</strain>
    </source>
</reference>
<dbReference type="InterPro" id="IPR001707">
    <property type="entry name" value="Cmp_AcTrfase"/>
</dbReference>
<evidence type="ECO:0000313" key="2">
    <source>
        <dbReference type="EMBL" id="EDM98086.1"/>
    </source>
</evidence>
<dbReference type="InterPro" id="IPR023213">
    <property type="entry name" value="CAT-like_dom_sf"/>
</dbReference>
<dbReference type="PIRSF" id="PIRSF000440">
    <property type="entry name" value="CAT"/>
    <property type="match status" value="1"/>
</dbReference>
<feature type="active site" description="Proton acceptor" evidence="1">
    <location>
        <position position="186"/>
    </location>
</feature>
<keyword evidence="3" id="KW-1185">Reference proteome</keyword>
<dbReference type="PANTHER" id="PTHR38474:SF2">
    <property type="entry name" value="CHLORAMPHENICOL ACETYLTRANSFERASE"/>
    <property type="match status" value="1"/>
</dbReference>
<evidence type="ECO:0000256" key="1">
    <source>
        <dbReference type="PIRSR" id="PIRSR000440-1"/>
    </source>
</evidence>
<keyword evidence="2" id="KW-0808">Transferase</keyword>
<dbReference type="SUPFAM" id="SSF52777">
    <property type="entry name" value="CoA-dependent acyltransferases"/>
    <property type="match status" value="1"/>
</dbReference>
<dbReference type="NCBIfam" id="NF000491">
    <property type="entry name" value="chloram_CatA"/>
    <property type="match status" value="1"/>
</dbReference>
<proteinExistence type="predicted"/>
<dbReference type="AlphaFoldDB" id="A6P0U9"/>
<dbReference type="EMBL" id="AAXG02000044">
    <property type="protein sequence ID" value="EDM98086.1"/>
    <property type="molecule type" value="Genomic_DNA"/>
</dbReference>
<comment type="caution">
    <text evidence="2">The sequence shown here is derived from an EMBL/GenBank/DDBJ whole genome shotgun (WGS) entry which is preliminary data.</text>
</comment>
<dbReference type="PANTHER" id="PTHR38474">
    <property type="entry name" value="SLR0299 PROTEIN"/>
    <property type="match status" value="1"/>
</dbReference>
<name>A6P0U9_9FIRM</name>
<keyword evidence="2" id="KW-0012">Acyltransferase</keyword>
<gene>
    <name evidence="2" type="ORF">BACCAP_04114</name>
</gene>
<dbReference type="Pfam" id="PF00302">
    <property type="entry name" value="CAT"/>
    <property type="match status" value="1"/>
</dbReference>
<dbReference type="Gene3D" id="3.30.559.10">
    <property type="entry name" value="Chloramphenicol acetyltransferase-like domain"/>
    <property type="match status" value="1"/>
</dbReference>
<organism evidence="2 3">
    <name type="scientific">Pseudoflavonifractor capillosus ATCC 29799</name>
    <dbReference type="NCBI Taxonomy" id="411467"/>
    <lineage>
        <taxon>Bacteria</taxon>
        <taxon>Bacillati</taxon>
        <taxon>Bacillota</taxon>
        <taxon>Clostridia</taxon>
        <taxon>Eubacteriales</taxon>
        <taxon>Oscillospiraceae</taxon>
        <taxon>Pseudoflavonifractor</taxon>
    </lineage>
</organism>
<evidence type="ECO:0000313" key="3">
    <source>
        <dbReference type="Proteomes" id="UP000003639"/>
    </source>
</evidence>
<dbReference type="GO" id="GO:0008811">
    <property type="term" value="F:chloramphenicol O-acetyltransferase activity"/>
    <property type="evidence" value="ECO:0007669"/>
    <property type="project" value="UniProtKB-EC"/>
</dbReference>
<dbReference type="RefSeq" id="WP_006574591.1">
    <property type="nucleotide sequence ID" value="NZ_AAXG02000044.1"/>
</dbReference>
<dbReference type="OrthoDB" id="9801766at2"/>
<dbReference type="SMART" id="SM01059">
    <property type="entry name" value="CAT"/>
    <property type="match status" value="1"/>
</dbReference>
<sequence length="212" mass="24718">MEFERIQLDGWARREHFEHYRSQVPCTYSMTTKLDITPLVEAKARLYPAMLYLITRAVNRFPEFRMDFDSEGKLGVYGETHPCYTIFHKDSETFSNLWTEYTEDYPAFCRAYERDLERFGGNKSMMAKPGVPANTFPVSMIPWESFDGFNLNLEKGYGYLLPIFTMGRYTENNGRYLLPLSIQVNHAVCDGFHVCRFISALREMIDGNVLGF</sequence>
<dbReference type="Proteomes" id="UP000003639">
    <property type="component" value="Unassembled WGS sequence"/>
</dbReference>
<accession>A6P0U9</accession>
<reference evidence="2 3" key="1">
    <citation type="submission" date="2007-04" db="EMBL/GenBank/DDBJ databases">
        <authorList>
            <person name="Fulton L."/>
            <person name="Clifton S."/>
            <person name="Fulton B."/>
            <person name="Xu J."/>
            <person name="Minx P."/>
            <person name="Pepin K.H."/>
            <person name="Johnson M."/>
            <person name="Thiruvilangam P."/>
            <person name="Bhonagiri V."/>
            <person name="Nash W.E."/>
            <person name="Mardis E.R."/>
            <person name="Wilson R.K."/>
        </authorList>
    </citation>
    <scope>NUCLEOTIDE SEQUENCE [LARGE SCALE GENOMIC DNA]</scope>
    <source>
        <strain evidence="2 3">ATCC 29799</strain>
    </source>
</reference>
<dbReference type="eggNOG" id="COG4845">
    <property type="taxonomic scope" value="Bacteria"/>
</dbReference>